<evidence type="ECO:0000313" key="2">
    <source>
        <dbReference type="Proteomes" id="UP000052020"/>
    </source>
</evidence>
<reference evidence="1 2" key="1">
    <citation type="journal article" date="2015" name="Microbiome">
        <title>Genomic resolution of linkages in carbon, nitrogen, and sulfur cycling among widespread estuary sediment bacteria.</title>
        <authorList>
            <person name="Baker B.J."/>
            <person name="Lazar C.S."/>
            <person name="Teske A.P."/>
            <person name="Dick G.J."/>
        </authorList>
    </citation>
    <scope>NUCLEOTIDE SEQUENCE [LARGE SCALE GENOMIC DNA]</scope>
    <source>
        <strain evidence="1">DG_56</strain>
    </source>
</reference>
<dbReference type="EMBL" id="LIZY01000003">
    <property type="protein sequence ID" value="KPJ64874.1"/>
    <property type="molecule type" value="Genomic_DNA"/>
</dbReference>
<sequence length="154" mass="15732">MTVILDADSIRACTQGTIVQRDTATLPQSTDGALFTITGGQILLLALWGEVTTVIETKANNTKIKFNPTATGADTDLCAALNITGKAVGTIFSITGTVSDALQSGLLCGNVILAKPLLLSEGDIELDCAASSTGSVAWNIIYVALDSEGTVAAA</sequence>
<dbReference type="Proteomes" id="UP000052020">
    <property type="component" value="Unassembled WGS sequence"/>
</dbReference>
<name>A0A0S7XR26_9BACT</name>
<proteinExistence type="predicted"/>
<evidence type="ECO:0000313" key="1">
    <source>
        <dbReference type="EMBL" id="KPJ64874.1"/>
    </source>
</evidence>
<gene>
    <name evidence="1" type="ORF">AMK68_00120</name>
</gene>
<dbReference type="AlphaFoldDB" id="A0A0S7XR26"/>
<comment type="caution">
    <text evidence="1">The sequence shown here is derived from an EMBL/GenBank/DDBJ whole genome shotgun (WGS) entry which is preliminary data.</text>
</comment>
<protein>
    <submittedName>
        <fullName evidence="1">Uncharacterized protein</fullName>
    </submittedName>
</protein>
<organism evidence="1 2">
    <name type="scientific">candidate division KD3-62 bacterium DG_56</name>
    <dbReference type="NCBI Taxonomy" id="1704032"/>
    <lineage>
        <taxon>Bacteria</taxon>
        <taxon>candidate division KD3-62</taxon>
    </lineage>
</organism>
<accession>A0A0S7XR26</accession>